<dbReference type="EMBL" id="LAZR01007320">
    <property type="protein sequence ID" value="KKM86021.1"/>
    <property type="molecule type" value="Genomic_DNA"/>
</dbReference>
<evidence type="ECO:0000256" key="2">
    <source>
        <dbReference type="ARBA" id="ARBA00001460"/>
    </source>
</evidence>
<dbReference type="InterPro" id="IPR002496">
    <property type="entry name" value="PRib_AMP_CycHydrolase_dom"/>
</dbReference>
<dbReference type="InterPro" id="IPR008179">
    <property type="entry name" value="HisE"/>
</dbReference>
<comment type="caution">
    <text evidence="19">The sequence shown here is derived from an EMBL/GenBank/DDBJ whole genome shotgun (WGS) entry which is preliminary data.</text>
</comment>
<accession>A0A0F9LFN2</accession>
<dbReference type="AlphaFoldDB" id="A0A0F9LFN2"/>
<dbReference type="InterPro" id="IPR023019">
    <property type="entry name" value="His_synth_HisIE"/>
</dbReference>
<dbReference type="UniPathway" id="UPA00031">
    <property type="reaction ID" value="UER00007"/>
</dbReference>
<dbReference type="SUPFAM" id="SSF101386">
    <property type="entry name" value="all-alpha NTP pyrophosphatases"/>
    <property type="match status" value="1"/>
</dbReference>
<dbReference type="FunFam" id="3.10.20.810:FF:000001">
    <property type="entry name" value="Histidine biosynthesis bifunctional protein HisIE"/>
    <property type="match status" value="1"/>
</dbReference>
<evidence type="ECO:0000256" key="17">
    <source>
        <dbReference type="ARBA" id="ARBA00023268"/>
    </source>
</evidence>
<dbReference type="InterPro" id="IPR021130">
    <property type="entry name" value="PRib-ATP_PPHydrolase-like"/>
</dbReference>
<evidence type="ECO:0000256" key="4">
    <source>
        <dbReference type="ARBA" id="ARBA00005169"/>
    </source>
</evidence>
<comment type="catalytic activity">
    <reaction evidence="1">
        <text>1-(5-phospho-beta-D-ribosyl)-5'-AMP + H2O = 1-(5-phospho-beta-D-ribosyl)-5-[(5-phospho-beta-D-ribosylamino)methylideneamino]imidazole-4-carboxamide</text>
        <dbReference type="Rhea" id="RHEA:20049"/>
        <dbReference type="ChEBI" id="CHEBI:15377"/>
        <dbReference type="ChEBI" id="CHEBI:58435"/>
        <dbReference type="ChEBI" id="CHEBI:59457"/>
        <dbReference type="EC" id="3.5.4.19"/>
    </reaction>
</comment>
<keyword evidence="13" id="KW-0547">Nucleotide-binding</keyword>
<dbReference type="Gene3D" id="1.10.287.1080">
    <property type="entry name" value="MazG-like"/>
    <property type="match status" value="1"/>
</dbReference>
<organism evidence="19">
    <name type="scientific">marine sediment metagenome</name>
    <dbReference type="NCBI Taxonomy" id="412755"/>
    <lineage>
        <taxon>unclassified sequences</taxon>
        <taxon>metagenomes</taxon>
        <taxon>ecological metagenomes</taxon>
    </lineage>
</organism>
<evidence type="ECO:0000256" key="13">
    <source>
        <dbReference type="ARBA" id="ARBA00022741"/>
    </source>
</evidence>
<dbReference type="InterPro" id="IPR038019">
    <property type="entry name" value="PRib_AMP_CycHydrolase_sf"/>
</dbReference>
<dbReference type="GO" id="GO:0005524">
    <property type="term" value="F:ATP binding"/>
    <property type="evidence" value="ECO:0007669"/>
    <property type="project" value="UniProtKB-KW"/>
</dbReference>
<evidence type="ECO:0000256" key="6">
    <source>
        <dbReference type="ARBA" id="ARBA00007731"/>
    </source>
</evidence>
<dbReference type="NCBIfam" id="NF000768">
    <property type="entry name" value="PRK00051.1"/>
    <property type="match status" value="1"/>
</dbReference>
<evidence type="ECO:0000256" key="9">
    <source>
        <dbReference type="ARBA" id="ARBA00012721"/>
    </source>
</evidence>
<keyword evidence="15" id="KW-0067">ATP-binding</keyword>
<comment type="similarity">
    <text evidence="7">In the N-terminal section; belongs to the PRA-CH family.</text>
</comment>
<evidence type="ECO:0000256" key="16">
    <source>
        <dbReference type="ARBA" id="ARBA00023102"/>
    </source>
</evidence>
<dbReference type="NCBIfam" id="TIGR03188">
    <property type="entry name" value="histidine_hisI"/>
    <property type="match status" value="1"/>
</dbReference>
<comment type="catalytic activity">
    <reaction evidence="2">
        <text>1-(5-phospho-beta-D-ribosyl)-ATP + H2O = 1-(5-phospho-beta-D-ribosyl)-5'-AMP + diphosphate + H(+)</text>
        <dbReference type="Rhea" id="RHEA:22828"/>
        <dbReference type="ChEBI" id="CHEBI:15377"/>
        <dbReference type="ChEBI" id="CHEBI:15378"/>
        <dbReference type="ChEBI" id="CHEBI:33019"/>
        <dbReference type="ChEBI" id="CHEBI:59457"/>
        <dbReference type="ChEBI" id="CHEBI:73183"/>
        <dbReference type="EC" id="3.6.1.31"/>
    </reaction>
</comment>
<dbReference type="FunFam" id="1.10.287.1080:FF:000002">
    <property type="entry name" value="Histidine biosynthesis bifunctional protein HisIE"/>
    <property type="match status" value="1"/>
</dbReference>
<evidence type="ECO:0000256" key="5">
    <source>
        <dbReference type="ARBA" id="ARBA00005204"/>
    </source>
</evidence>
<dbReference type="InterPro" id="IPR026660">
    <property type="entry name" value="PRA-CH"/>
</dbReference>
<dbReference type="Pfam" id="PF01503">
    <property type="entry name" value="PRA-PH"/>
    <property type="match status" value="1"/>
</dbReference>
<evidence type="ECO:0000259" key="18">
    <source>
        <dbReference type="Pfam" id="PF01502"/>
    </source>
</evidence>
<dbReference type="Gene3D" id="3.10.20.810">
    <property type="entry name" value="Phosphoribosyl-AMP cyclohydrolase"/>
    <property type="match status" value="1"/>
</dbReference>
<dbReference type="GO" id="GO:0005737">
    <property type="term" value="C:cytoplasm"/>
    <property type="evidence" value="ECO:0007669"/>
    <property type="project" value="UniProtKB-SubCell"/>
</dbReference>
<evidence type="ECO:0000256" key="1">
    <source>
        <dbReference type="ARBA" id="ARBA00000024"/>
    </source>
</evidence>
<comment type="pathway">
    <text evidence="4">Amino-acid biosynthesis; L-histidine biosynthesis; L-histidine from 5-phospho-alpha-D-ribose 1-diphosphate: step 3/9.</text>
</comment>
<reference evidence="19" key="1">
    <citation type="journal article" date="2015" name="Nature">
        <title>Complex archaea that bridge the gap between prokaryotes and eukaryotes.</title>
        <authorList>
            <person name="Spang A."/>
            <person name="Saw J.H."/>
            <person name="Jorgensen S.L."/>
            <person name="Zaremba-Niedzwiedzka K."/>
            <person name="Martijn J."/>
            <person name="Lind A.E."/>
            <person name="van Eijk R."/>
            <person name="Schleper C."/>
            <person name="Guy L."/>
            <person name="Ettema T.J."/>
        </authorList>
    </citation>
    <scope>NUCLEOTIDE SEQUENCE</scope>
</reference>
<keyword evidence="14" id="KW-0378">Hydrolase</keyword>
<dbReference type="HAMAP" id="MF_01019">
    <property type="entry name" value="HisIE"/>
    <property type="match status" value="1"/>
</dbReference>
<comment type="subcellular location">
    <subcellularLocation>
        <location evidence="3">Cytoplasm</location>
    </subcellularLocation>
</comment>
<dbReference type="GO" id="GO:0000105">
    <property type="term" value="P:L-histidine biosynthetic process"/>
    <property type="evidence" value="ECO:0007669"/>
    <property type="project" value="UniProtKB-UniPathway"/>
</dbReference>
<evidence type="ECO:0000256" key="14">
    <source>
        <dbReference type="ARBA" id="ARBA00022801"/>
    </source>
</evidence>
<comment type="similarity">
    <text evidence="6">In the C-terminal section; belongs to the PRA-PH family.</text>
</comment>
<dbReference type="SUPFAM" id="SSF141734">
    <property type="entry name" value="HisI-like"/>
    <property type="match status" value="1"/>
</dbReference>
<comment type="pathway">
    <text evidence="5">Amino-acid biosynthesis; L-histidine biosynthesis; L-histidine from 5-phospho-alpha-D-ribose 1-diphosphate: step 2/9.</text>
</comment>
<dbReference type="GO" id="GO:0004636">
    <property type="term" value="F:phosphoribosyl-ATP diphosphatase activity"/>
    <property type="evidence" value="ECO:0007669"/>
    <property type="project" value="UniProtKB-EC"/>
</dbReference>
<evidence type="ECO:0000256" key="12">
    <source>
        <dbReference type="ARBA" id="ARBA00022605"/>
    </source>
</evidence>
<feature type="domain" description="Phosphoribosyl-AMP cyclohydrolase" evidence="18">
    <location>
        <begin position="30"/>
        <end position="103"/>
    </location>
</feature>
<dbReference type="NCBIfam" id="NF002747">
    <property type="entry name" value="PRK02759.1"/>
    <property type="match status" value="1"/>
</dbReference>
<gene>
    <name evidence="19" type="ORF">LCGC14_1283170</name>
</gene>
<dbReference type="EC" id="3.5.4.19" evidence="9"/>
<evidence type="ECO:0000256" key="3">
    <source>
        <dbReference type="ARBA" id="ARBA00004496"/>
    </source>
</evidence>
<keyword evidence="17" id="KW-0511">Multifunctional enzyme</keyword>
<name>A0A0F9LFN2_9ZZZZ</name>
<dbReference type="PANTHER" id="PTHR42945">
    <property type="entry name" value="HISTIDINE BIOSYNTHESIS BIFUNCTIONAL PROTEIN"/>
    <property type="match status" value="1"/>
</dbReference>
<dbReference type="HAMAP" id="MF_01020">
    <property type="entry name" value="HisE"/>
    <property type="match status" value="1"/>
</dbReference>
<dbReference type="HAMAP" id="MF_01021">
    <property type="entry name" value="HisI"/>
    <property type="match status" value="1"/>
</dbReference>
<protein>
    <recommendedName>
        <fullName evidence="10">Histidine biosynthesis bifunctional protein HisIE</fullName>
        <ecNumber evidence="9">3.5.4.19</ecNumber>
        <ecNumber evidence="8">3.6.1.31</ecNumber>
    </recommendedName>
</protein>
<keyword evidence="12" id="KW-0028">Amino-acid biosynthesis</keyword>
<dbReference type="PANTHER" id="PTHR42945:SF1">
    <property type="entry name" value="HISTIDINE BIOSYNTHESIS BIFUNCTIONAL PROTEIN HIS7"/>
    <property type="match status" value="1"/>
</dbReference>
<sequence length="220" mass="24946">MAKQFVDLKFDNKGLIPAIVQDASTKDVLMMAYMNKESLSQTLETGNTWFFSRSRQELWMKGKTSGNTQAVKKIKYDCDNDTLLVFVEPKGPACHTGERTCFHRDLQDGVNKPEEIEEVKTAVEGSILDDLYELIVERKKQMPKGSYTTKLFEEGMGKIAAKVSEESTEVIEAAFAKNKGEVVWEAADLIYHLMVLLAAKDVEFAEVKKELKYRRTKSSK</sequence>
<dbReference type="GO" id="GO:0004635">
    <property type="term" value="F:phosphoribosyl-AMP cyclohydrolase activity"/>
    <property type="evidence" value="ECO:0007669"/>
    <property type="project" value="UniProtKB-EC"/>
</dbReference>
<evidence type="ECO:0000256" key="7">
    <source>
        <dbReference type="ARBA" id="ARBA00008299"/>
    </source>
</evidence>
<evidence type="ECO:0000256" key="15">
    <source>
        <dbReference type="ARBA" id="ARBA00022840"/>
    </source>
</evidence>
<keyword evidence="16" id="KW-0368">Histidine biosynthesis</keyword>
<dbReference type="CDD" id="cd11534">
    <property type="entry name" value="NTP-PPase_HisIE_like"/>
    <property type="match status" value="1"/>
</dbReference>
<evidence type="ECO:0000256" key="10">
    <source>
        <dbReference type="ARBA" id="ARBA00017720"/>
    </source>
</evidence>
<dbReference type="EC" id="3.6.1.31" evidence="8"/>
<evidence type="ECO:0000256" key="11">
    <source>
        <dbReference type="ARBA" id="ARBA00022490"/>
    </source>
</evidence>
<dbReference type="Pfam" id="PF01502">
    <property type="entry name" value="PRA-CH"/>
    <property type="match status" value="1"/>
</dbReference>
<evidence type="ECO:0000313" key="19">
    <source>
        <dbReference type="EMBL" id="KKM86021.1"/>
    </source>
</evidence>
<proteinExistence type="inferred from homology"/>
<evidence type="ECO:0000256" key="8">
    <source>
        <dbReference type="ARBA" id="ARBA00012414"/>
    </source>
</evidence>
<keyword evidence="11" id="KW-0963">Cytoplasm</keyword>